<evidence type="ECO:0000313" key="2">
    <source>
        <dbReference type="EMBL" id="QJQ35510.1"/>
    </source>
</evidence>
<geneLocation type="mitochondrion" evidence="2"/>
<dbReference type="AlphaFoldDB" id="A0A6M4B2L4"/>
<proteinExistence type="predicted"/>
<gene>
    <name evidence="2" type="primary">orf712</name>
</gene>
<keyword evidence="1" id="KW-0812">Transmembrane</keyword>
<keyword evidence="2" id="KW-0496">Mitochondrion</keyword>
<reference evidence="2" key="1">
    <citation type="journal article" date="2020" name="Front. Microbiol.">
        <title>Detecting Introgression Between Members of the Fusarium fujikuroi and F. oxysporum Species Complexes by Comparative Mitogenomics.</title>
        <authorList>
            <person name="Brankovics B."/>
            <person name="van Diepeningen A.D."/>
            <person name="de Hoog G.S."/>
            <person name="van der Lee T.A.J."/>
            <person name="Waalwijk C."/>
        </authorList>
    </citation>
    <scope>NUCLEOTIDE SEQUENCE</scope>
    <source>
        <strain evidence="2">CBS 452.97</strain>
    </source>
</reference>
<keyword evidence="1" id="KW-0472">Membrane</keyword>
<feature type="transmembrane region" description="Helical" evidence="1">
    <location>
        <begin position="214"/>
        <end position="235"/>
    </location>
</feature>
<protein>
    <submittedName>
        <fullName evidence="2">Uncharacterized protein</fullName>
    </submittedName>
</protein>
<sequence length="712" mass="81928">MLFKVQVLRILMKKNYTINQHATVLPCLTQGIKKGVFLCKLLRPYSQNHRPLNKRGIDYNRELSIIYVNFIKALLHNELNLNKDKFKTYREILKFLEGFSKEITFSKSYVSYLKVKGGKYERVSNSKLSLDFIRYVKKTYSEFNESEFLSIPGPSQVNITKSPILPSRKKIDFNEKRALRSWWKIWAGSLELTRSFYNRIIGISKLVVSKSTDFLKIALVYIFIFIPLILILSSVQANDFDILDPVDLEDMANLSYQEEILFVPAEEDSYLKELKGIRSYADNLDLRGERPNHLYAAGIESSIQELGSQPGVTRDGQAKALQGEILLTDAHSEVSKQFTTPSKEKPNTSFRCDRPKKNFHSFFRMLDFNNLNYSPSLFQSYTFPNVTTIKYKFVYNLDNFWYSKSINIGCGLDSLSTAANEFFNTYVWNNSSINSANIPSVGVQAESAHPGLNKDTFPNIAIIPSNSEVSPNSTPPLSAYFEYNPVNLTPLDTNPRTLDAIASGQAKATAEIRRLETPNLTPVDAIISSYLEPSNISPRSLNKESELIDLPSVVSKDKSTTELMHQPRRDLYNDLTNTNLPTKSFFKAYSESVAVFEEVKSRREELELIQHGVIHRKWQFESYLNKIERKCTWLDEEFKKIKDRDLPESTGLRVPEILDNEMNRIKKIKEKILLLEKTYEFYGDLIEAYRVHMTDLSGHLDRLRYISIKANV</sequence>
<keyword evidence="1" id="KW-1133">Transmembrane helix</keyword>
<name>A0A6M4B2L4_9HYPO</name>
<dbReference type="EMBL" id="MT010929">
    <property type="protein sequence ID" value="QJQ35510.1"/>
    <property type="molecule type" value="Genomic_DNA"/>
</dbReference>
<reference evidence="2" key="2">
    <citation type="submission" date="2020-01" db="EMBL/GenBank/DDBJ databases">
        <authorList>
            <person name="Brankovics B."/>
            <person name="Van Diepeningen A.D."/>
            <person name="De Hoog G.S."/>
            <person name="Van Der Lee T.A.J."/>
            <person name="Waalwijk C."/>
        </authorList>
    </citation>
    <scope>NUCLEOTIDE SEQUENCE</scope>
    <source>
        <strain evidence="2">CBS 452.97</strain>
    </source>
</reference>
<evidence type="ECO:0000256" key="1">
    <source>
        <dbReference type="SAM" id="Phobius"/>
    </source>
</evidence>
<organism evidence="2">
    <name type="scientific">Fusarium begoniae</name>
    <dbReference type="NCBI Taxonomy" id="48487"/>
    <lineage>
        <taxon>Eukaryota</taxon>
        <taxon>Fungi</taxon>
        <taxon>Dikarya</taxon>
        <taxon>Ascomycota</taxon>
        <taxon>Pezizomycotina</taxon>
        <taxon>Sordariomycetes</taxon>
        <taxon>Hypocreomycetidae</taxon>
        <taxon>Hypocreales</taxon>
        <taxon>Nectriaceae</taxon>
        <taxon>Fusarium</taxon>
        <taxon>Fusarium fujikuroi species complex</taxon>
    </lineage>
</organism>
<accession>A0A6M4B2L4</accession>